<feature type="domain" description="Alpha/beta-hydrolase catalytic" evidence="1">
    <location>
        <begin position="22"/>
        <end position="144"/>
    </location>
</feature>
<proteinExistence type="predicted"/>
<dbReference type="EMBL" id="PPEA01000729">
    <property type="protein sequence ID" value="PQM44711.1"/>
    <property type="molecule type" value="Genomic_DNA"/>
</dbReference>
<accession>A0A2S8BDH3</accession>
<evidence type="ECO:0000313" key="2">
    <source>
        <dbReference type="EMBL" id="PQM44711.1"/>
    </source>
</evidence>
<evidence type="ECO:0000259" key="1">
    <source>
        <dbReference type="Pfam" id="PF10081"/>
    </source>
</evidence>
<sequence>MATGPHAAELTRLNGQPAKEPIRVYAGLHSAATDADRMELLVNELDRTGAFHRKLLVLVPTTGTGWINPVAARSLEMLYNGDTATVGVQYSYLPSWISFLADQQKSLESGRSLIDTIHDRWQQLPAGQRPKLVLYGESWGRWPARARSAGCPTSPRWASTRCCGWGRRTPARCGMR</sequence>
<gene>
    <name evidence="2" type="ORF">C1Y40_05128</name>
</gene>
<reference evidence="2 3" key="1">
    <citation type="journal article" date="2017" name="Int. J. Syst. Evol. Microbiol.">
        <title>Mycobacterium talmoniae sp. nov., a slowly growing mycobacterium isolated from human respiratory samples.</title>
        <authorList>
            <person name="Davidson R.M."/>
            <person name="DeGroote M.A."/>
            <person name="Marola J.L."/>
            <person name="Buss S."/>
            <person name="Jones V."/>
            <person name="McNeil M.R."/>
            <person name="Freifeld A.G."/>
            <person name="Elaine Epperson L."/>
            <person name="Hasan N.A."/>
            <person name="Jackson M."/>
            <person name="Iwen P.C."/>
            <person name="Salfinger M."/>
            <person name="Strong M."/>
        </authorList>
    </citation>
    <scope>NUCLEOTIDE SEQUENCE [LARGE SCALE GENOMIC DNA]</scope>
    <source>
        <strain evidence="2 3">ATCC BAA-2683</strain>
    </source>
</reference>
<evidence type="ECO:0000313" key="3">
    <source>
        <dbReference type="Proteomes" id="UP000238296"/>
    </source>
</evidence>
<comment type="caution">
    <text evidence="2">The sequence shown here is derived from an EMBL/GenBank/DDBJ whole genome shotgun (WGS) entry which is preliminary data.</text>
</comment>
<protein>
    <recommendedName>
        <fullName evidence="1">Alpha/beta-hydrolase catalytic domain-containing protein</fullName>
    </recommendedName>
</protein>
<dbReference type="Pfam" id="PF10081">
    <property type="entry name" value="Abhydrolase_9"/>
    <property type="match status" value="1"/>
</dbReference>
<dbReference type="AlphaFoldDB" id="A0A2S8BDH3"/>
<name>A0A2S8BDH3_9MYCO</name>
<dbReference type="Proteomes" id="UP000238296">
    <property type="component" value="Unassembled WGS sequence"/>
</dbReference>
<dbReference type="InterPro" id="IPR027787">
    <property type="entry name" value="Alpha/beta-hydrolase_catalytic"/>
</dbReference>
<organism evidence="2 3">
    <name type="scientific">Mycobacterium talmoniae</name>
    <dbReference type="NCBI Taxonomy" id="1858794"/>
    <lineage>
        <taxon>Bacteria</taxon>
        <taxon>Bacillati</taxon>
        <taxon>Actinomycetota</taxon>
        <taxon>Actinomycetes</taxon>
        <taxon>Mycobacteriales</taxon>
        <taxon>Mycobacteriaceae</taxon>
        <taxon>Mycobacterium</taxon>
    </lineage>
</organism>